<dbReference type="AlphaFoldDB" id="A0A8H2ZUQ4"/>
<proteinExistence type="predicted"/>
<gene>
    <name evidence="1" type="ORF">RDB_LOCUS2855</name>
</gene>
<sequence length="374" mass="41750">MASSGPPTVSLPPDIFMDGKLRDPISDHGLLTSRALDLNCHDSSYAASNDGRTTPHDLFSAPETPIQTIKTLSQDLEAVAELSAMPLSNLDRITTPNEYDMIYNLPPLPESNIATESLYEWSSVSGENSDPETEGNDLLQQIPSMYQLLDLLYESGSGGLVEKIVIDQNSLGLLLNNMLPGSYRSVSSIDFKSLDQLTIKPKGIYGNRQEIANFLRDIGCIDNIIHQHMNAPPNLDDSAELSFPTLRSGLYLVLSSEQEQRNGQFEAYIVYWPEHTSWFDSANLSVQRNRVAFMRYLTQLCDQLVALVSAKQSSQFLWDLGTRHNKNQVTQSDDDDDNDDSRMFTFEVAKLEEQEEDVTSTPGFKVAQARTIDL</sequence>
<dbReference type="Proteomes" id="UP000663846">
    <property type="component" value="Unassembled WGS sequence"/>
</dbReference>
<dbReference type="EMBL" id="CAJMWS010000020">
    <property type="protein sequence ID" value="CAE6339231.1"/>
    <property type="molecule type" value="Genomic_DNA"/>
</dbReference>
<protein>
    <submittedName>
        <fullName evidence="1">Uncharacterized protein</fullName>
    </submittedName>
</protein>
<reference evidence="1" key="1">
    <citation type="submission" date="2021-01" db="EMBL/GenBank/DDBJ databases">
        <authorList>
            <person name="Kaushik A."/>
        </authorList>
    </citation>
    <scope>NUCLEOTIDE SEQUENCE</scope>
    <source>
        <strain evidence="1">AG1-1C</strain>
    </source>
</reference>
<accession>A0A8H2ZUQ4</accession>
<name>A0A8H2ZUQ4_9AGAM</name>
<evidence type="ECO:0000313" key="2">
    <source>
        <dbReference type="Proteomes" id="UP000663846"/>
    </source>
</evidence>
<evidence type="ECO:0000313" key="1">
    <source>
        <dbReference type="EMBL" id="CAE6339231.1"/>
    </source>
</evidence>
<comment type="caution">
    <text evidence="1">The sequence shown here is derived from an EMBL/GenBank/DDBJ whole genome shotgun (WGS) entry which is preliminary data.</text>
</comment>
<organism evidence="1 2">
    <name type="scientific">Rhizoctonia solani</name>
    <dbReference type="NCBI Taxonomy" id="456999"/>
    <lineage>
        <taxon>Eukaryota</taxon>
        <taxon>Fungi</taxon>
        <taxon>Dikarya</taxon>
        <taxon>Basidiomycota</taxon>
        <taxon>Agaricomycotina</taxon>
        <taxon>Agaricomycetes</taxon>
        <taxon>Cantharellales</taxon>
        <taxon>Ceratobasidiaceae</taxon>
        <taxon>Rhizoctonia</taxon>
    </lineage>
</organism>